<reference evidence="1 2" key="1">
    <citation type="submission" date="2020-08" db="EMBL/GenBank/DDBJ databases">
        <title>Genomic Encyclopedia of Type Strains, Phase IV (KMG-IV): sequencing the most valuable type-strain genomes for metagenomic binning, comparative biology and taxonomic classification.</title>
        <authorList>
            <person name="Goeker M."/>
        </authorList>
    </citation>
    <scope>NUCLEOTIDE SEQUENCE [LARGE SCALE GENOMIC DNA]</scope>
    <source>
        <strain evidence="1 2">DSM 22198</strain>
    </source>
</reference>
<keyword evidence="2" id="KW-1185">Reference proteome</keyword>
<dbReference type="EMBL" id="JACIIZ010000009">
    <property type="protein sequence ID" value="MBB6252723.1"/>
    <property type="molecule type" value="Genomic_DNA"/>
</dbReference>
<name>A0A7X0AYY8_9PROT</name>
<dbReference type="RefSeq" id="WP_184802445.1">
    <property type="nucleotide sequence ID" value="NZ_JACIIZ010000009.1"/>
</dbReference>
<evidence type="ECO:0000313" key="2">
    <source>
        <dbReference type="Proteomes" id="UP000539175"/>
    </source>
</evidence>
<dbReference type="Proteomes" id="UP000539175">
    <property type="component" value="Unassembled WGS sequence"/>
</dbReference>
<accession>A0A7X0AYY8</accession>
<dbReference type="NCBIfam" id="NF003818">
    <property type="entry name" value="PRK05409.1"/>
    <property type="match status" value="1"/>
</dbReference>
<dbReference type="PANTHER" id="PTHR42194">
    <property type="entry name" value="UPF0276 PROTEIN HI_1600"/>
    <property type="match status" value="1"/>
</dbReference>
<sequence length="308" mass="32755">MDITASPAASPAGAAAVTLPRQAGIGLRHPHVPAFLADDRPDVAWLEVHSETYLVDGGPRLAALEAIREQYPLSCHGVGLSLGGAGGLDARHLANLRRLYDRLQPRQISDHLAWTGTPGVYLNDLLPLPLTAETLAVVTANVTRAQEALGRRLLVENPSLYMPLTLPPGVEAIPEPRFLGELAARTGCGLLLDVNNVVVCAHNLGFDPAAYLADFPLWAVGEIHVAGHRREAFAPWVGPDADAGGVVLIDDHGSRVSDGVWDLLAGVLARTGPLPVLVEWDMDLPPLEVLLAEAARAQGLLDRMARHA</sequence>
<dbReference type="PANTHER" id="PTHR42194:SF1">
    <property type="entry name" value="UPF0276 PROTEIN HI_1600"/>
    <property type="match status" value="1"/>
</dbReference>
<dbReference type="InterPro" id="IPR007801">
    <property type="entry name" value="MbnB/TglH/ChrH"/>
</dbReference>
<gene>
    <name evidence="1" type="ORF">FHS74_003291</name>
</gene>
<organism evidence="1 2">
    <name type="scientific">Nitrospirillum iridis</name>
    <dbReference type="NCBI Taxonomy" id="765888"/>
    <lineage>
        <taxon>Bacteria</taxon>
        <taxon>Pseudomonadati</taxon>
        <taxon>Pseudomonadota</taxon>
        <taxon>Alphaproteobacteria</taxon>
        <taxon>Rhodospirillales</taxon>
        <taxon>Azospirillaceae</taxon>
        <taxon>Nitrospirillum</taxon>
    </lineage>
</organism>
<proteinExistence type="predicted"/>
<dbReference type="Gene3D" id="3.20.20.150">
    <property type="entry name" value="Divalent-metal-dependent TIM barrel enzymes"/>
    <property type="match status" value="1"/>
</dbReference>
<comment type="caution">
    <text evidence="1">The sequence shown here is derived from an EMBL/GenBank/DDBJ whole genome shotgun (WGS) entry which is preliminary data.</text>
</comment>
<protein>
    <submittedName>
        <fullName evidence="1">Uncharacterized protein</fullName>
    </submittedName>
</protein>
<evidence type="ECO:0000313" key="1">
    <source>
        <dbReference type="EMBL" id="MBB6252723.1"/>
    </source>
</evidence>
<dbReference type="Pfam" id="PF05114">
    <property type="entry name" value="MbnB_TglH_ChrH"/>
    <property type="match status" value="1"/>
</dbReference>
<dbReference type="AlphaFoldDB" id="A0A7X0AYY8"/>